<keyword evidence="8" id="KW-0418">Kinase</keyword>
<evidence type="ECO:0000313" key="8">
    <source>
        <dbReference type="EMBL" id="KAJ8035192.1"/>
    </source>
</evidence>
<evidence type="ECO:0000259" key="7">
    <source>
        <dbReference type="PROSITE" id="PS50835"/>
    </source>
</evidence>
<sequence>MTPNETLDYVLHKQAGIQAYENKTEEFCREIEFVSNRKHHGHNLVCLFENHHNLTSTVTLQILYPAKVELLVLESSSSFGGNYTIEEHDDLYIGCRTDANPPTNATLQKKTESSKWKSLEVKPVTILQSDTVTTNFILMPTVSKSFSGFYRCITYCNESSFDVSEGFINVLYPAKTTLLTQYPVQIAIKGDVTIQCGSDSNPEPEIKLEKKVFDDTWVSLQTLPNLLERNGFITKWEFQLRDVNEKISGSYRCSAENGIGSKAFTKEISVFVESIGISSKTPAFHNNTPTTFLMYSTFVMVLLMLVVAISTFLFYNHKRRQSRTSFQVNTR</sequence>
<comment type="subcellular location">
    <subcellularLocation>
        <location evidence="1">Membrane</location>
        <topology evidence="1">Single-pass type I membrane protein</topology>
    </subcellularLocation>
</comment>
<evidence type="ECO:0000256" key="5">
    <source>
        <dbReference type="ARBA" id="ARBA00023319"/>
    </source>
</evidence>
<keyword evidence="5" id="KW-0393">Immunoglobulin domain</keyword>
<evidence type="ECO:0000256" key="1">
    <source>
        <dbReference type="ARBA" id="ARBA00004479"/>
    </source>
</evidence>
<comment type="caution">
    <text evidence="8">The sequence shown here is derived from an EMBL/GenBank/DDBJ whole genome shotgun (WGS) entry which is preliminary data.</text>
</comment>
<dbReference type="InterPro" id="IPR003599">
    <property type="entry name" value="Ig_sub"/>
</dbReference>
<feature type="domain" description="Ig-like" evidence="7">
    <location>
        <begin position="173"/>
        <end position="269"/>
    </location>
</feature>
<dbReference type="GO" id="GO:0005886">
    <property type="term" value="C:plasma membrane"/>
    <property type="evidence" value="ECO:0007669"/>
    <property type="project" value="TreeGrafter"/>
</dbReference>
<evidence type="ECO:0000313" key="9">
    <source>
        <dbReference type="Proteomes" id="UP001152320"/>
    </source>
</evidence>
<dbReference type="InterPro" id="IPR003598">
    <property type="entry name" value="Ig_sub2"/>
</dbReference>
<dbReference type="InterPro" id="IPR036179">
    <property type="entry name" value="Ig-like_dom_sf"/>
</dbReference>
<evidence type="ECO:0000256" key="2">
    <source>
        <dbReference type="ARBA" id="ARBA00023136"/>
    </source>
</evidence>
<dbReference type="CDD" id="cd00096">
    <property type="entry name" value="Ig"/>
    <property type="match status" value="1"/>
</dbReference>
<dbReference type="GO" id="GO:0005911">
    <property type="term" value="C:cell-cell junction"/>
    <property type="evidence" value="ECO:0007669"/>
    <property type="project" value="TreeGrafter"/>
</dbReference>
<evidence type="ECO:0000256" key="6">
    <source>
        <dbReference type="SAM" id="Phobius"/>
    </source>
</evidence>
<proteinExistence type="predicted"/>
<keyword evidence="2 6" id="KW-0472">Membrane</keyword>
<dbReference type="InterPro" id="IPR007110">
    <property type="entry name" value="Ig-like_dom"/>
</dbReference>
<accession>A0A9Q1BYF8</accession>
<keyword evidence="4" id="KW-0325">Glycoprotein</keyword>
<dbReference type="PANTHER" id="PTHR11640">
    <property type="entry name" value="NEPHRIN"/>
    <property type="match status" value="1"/>
</dbReference>
<evidence type="ECO:0000256" key="3">
    <source>
        <dbReference type="ARBA" id="ARBA00023157"/>
    </source>
</evidence>
<gene>
    <name evidence="8" type="ORF">HOLleu_22336</name>
</gene>
<dbReference type="PANTHER" id="PTHR11640:SF155">
    <property type="entry name" value="IG-LIKE DOMAIN-CONTAINING PROTEIN"/>
    <property type="match status" value="1"/>
</dbReference>
<name>A0A9Q1BYF8_HOLLE</name>
<protein>
    <submittedName>
        <fullName evidence="8">Tyrosine-protein kinase-like otk</fullName>
    </submittedName>
</protein>
<dbReference type="SMART" id="SM00409">
    <property type="entry name" value="IG"/>
    <property type="match status" value="2"/>
</dbReference>
<keyword evidence="9" id="KW-1185">Reference proteome</keyword>
<dbReference type="OrthoDB" id="10048737at2759"/>
<dbReference type="GO" id="GO:0016301">
    <property type="term" value="F:kinase activity"/>
    <property type="evidence" value="ECO:0007669"/>
    <property type="project" value="UniProtKB-KW"/>
</dbReference>
<dbReference type="InterPro" id="IPR051275">
    <property type="entry name" value="Cell_adhesion_signaling"/>
</dbReference>
<dbReference type="EMBL" id="JAIZAY010000010">
    <property type="protein sequence ID" value="KAJ8035192.1"/>
    <property type="molecule type" value="Genomic_DNA"/>
</dbReference>
<keyword evidence="8" id="KW-0808">Transferase</keyword>
<feature type="transmembrane region" description="Helical" evidence="6">
    <location>
        <begin position="292"/>
        <end position="315"/>
    </location>
</feature>
<dbReference type="Gene3D" id="2.60.40.10">
    <property type="entry name" value="Immunoglobulins"/>
    <property type="match status" value="2"/>
</dbReference>
<dbReference type="SUPFAM" id="SSF48726">
    <property type="entry name" value="Immunoglobulin"/>
    <property type="match status" value="1"/>
</dbReference>
<organism evidence="8 9">
    <name type="scientific">Holothuria leucospilota</name>
    <name type="common">Black long sea cucumber</name>
    <name type="synonym">Mertensiothuria leucospilota</name>
    <dbReference type="NCBI Taxonomy" id="206669"/>
    <lineage>
        <taxon>Eukaryota</taxon>
        <taxon>Metazoa</taxon>
        <taxon>Echinodermata</taxon>
        <taxon>Eleutherozoa</taxon>
        <taxon>Echinozoa</taxon>
        <taxon>Holothuroidea</taxon>
        <taxon>Aspidochirotacea</taxon>
        <taxon>Aspidochirotida</taxon>
        <taxon>Holothuriidae</taxon>
        <taxon>Holothuria</taxon>
    </lineage>
</organism>
<dbReference type="AlphaFoldDB" id="A0A9Q1BYF8"/>
<dbReference type="GO" id="GO:0098609">
    <property type="term" value="P:cell-cell adhesion"/>
    <property type="evidence" value="ECO:0007669"/>
    <property type="project" value="TreeGrafter"/>
</dbReference>
<dbReference type="PROSITE" id="PS50835">
    <property type="entry name" value="IG_LIKE"/>
    <property type="match status" value="1"/>
</dbReference>
<dbReference type="SMART" id="SM00408">
    <property type="entry name" value="IGc2"/>
    <property type="match status" value="1"/>
</dbReference>
<evidence type="ECO:0000256" key="4">
    <source>
        <dbReference type="ARBA" id="ARBA00023180"/>
    </source>
</evidence>
<keyword evidence="6" id="KW-1133">Transmembrane helix</keyword>
<reference evidence="8" key="1">
    <citation type="submission" date="2021-10" db="EMBL/GenBank/DDBJ databases">
        <title>Tropical sea cucumber genome reveals ecological adaptation and Cuvierian tubules defense mechanism.</title>
        <authorList>
            <person name="Chen T."/>
        </authorList>
    </citation>
    <scope>NUCLEOTIDE SEQUENCE</scope>
    <source>
        <strain evidence="8">Nanhai2018</strain>
        <tissue evidence="8">Muscle</tissue>
    </source>
</reference>
<dbReference type="GO" id="GO:0050839">
    <property type="term" value="F:cell adhesion molecule binding"/>
    <property type="evidence" value="ECO:0007669"/>
    <property type="project" value="TreeGrafter"/>
</dbReference>
<keyword evidence="3" id="KW-1015">Disulfide bond</keyword>
<keyword evidence="6" id="KW-0812">Transmembrane</keyword>
<dbReference type="Proteomes" id="UP001152320">
    <property type="component" value="Chromosome 10"/>
</dbReference>
<dbReference type="InterPro" id="IPR013783">
    <property type="entry name" value="Ig-like_fold"/>
</dbReference>